<dbReference type="AlphaFoldDB" id="A0A914YFT1"/>
<evidence type="ECO:0000313" key="2">
    <source>
        <dbReference type="WBParaSite" id="PSU_v2.g19158.t1"/>
    </source>
</evidence>
<dbReference type="Proteomes" id="UP000887577">
    <property type="component" value="Unplaced"/>
</dbReference>
<evidence type="ECO:0000313" key="1">
    <source>
        <dbReference type="Proteomes" id="UP000887577"/>
    </source>
</evidence>
<protein>
    <submittedName>
        <fullName evidence="2">Uncharacterized protein</fullName>
    </submittedName>
</protein>
<reference evidence="2" key="1">
    <citation type="submission" date="2022-11" db="UniProtKB">
        <authorList>
            <consortium name="WormBaseParasite"/>
        </authorList>
    </citation>
    <scope>IDENTIFICATION</scope>
</reference>
<dbReference type="WBParaSite" id="PSU_v2.g19158.t1">
    <property type="protein sequence ID" value="PSU_v2.g19158.t1"/>
    <property type="gene ID" value="PSU_v2.g19158"/>
</dbReference>
<organism evidence="1 2">
    <name type="scientific">Panagrolaimus superbus</name>
    <dbReference type="NCBI Taxonomy" id="310955"/>
    <lineage>
        <taxon>Eukaryota</taxon>
        <taxon>Metazoa</taxon>
        <taxon>Ecdysozoa</taxon>
        <taxon>Nematoda</taxon>
        <taxon>Chromadorea</taxon>
        <taxon>Rhabditida</taxon>
        <taxon>Tylenchina</taxon>
        <taxon>Panagrolaimomorpha</taxon>
        <taxon>Panagrolaimoidea</taxon>
        <taxon>Panagrolaimidae</taxon>
        <taxon>Panagrolaimus</taxon>
    </lineage>
</organism>
<name>A0A914YFT1_9BILA</name>
<accession>A0A914YFT1</accession>
<proteinExistence type="predicted"/>
<keyword evidence="1" id="KW-1185">Reference proteome</keyword>
<sequence>MTVKCAIVRCMANTVCVDGKCIPNGPKENPCSTIRCAPNTVCKLNQVQCVRAPCPPIPECVPINETRPSRSTPILDDKCANIFCTADSTCVDGKCVPLDIPQNDPCATMFCGPNTRCENVQVNCIQAPCPSSGRCVPLNDTVDPNQPILSNM</sequence>